<evidence type="ECO:0000256" key="6">
    <source>
        <dbReference type="ARBA" id="ARBA00022840"/>
    </source>
</evidence>
<keyword evidence="2" id="KW-0812">Transmembrane</keyword>
<proteinExistence type="predicted"/>
<keyword evidence="7" id="KW-1133">Transmembrane helix</keyword>
<evidence type="ECO:0000256" key="4">
    <source>
        <dbReference type="ARBA" id="ARBA00022741"/>
    </source>
</evidence>
<keyword evidence="4 10" id="KW-0547">Nucleotide-binding</keyword>
<feature type="compositionally biased region" description="Acidic residues" evidence="11">
    <location>
        <begin position="40"/>
        <end position="50"/>
    </location>
</feature>
<feature type="binding site" evidence="10">
    <location>
        <begin position="156"/>
        <end position="163"/>
    </location>
    <ligand>
        <name>ATP</name>
        <dbReference type="ChEBI" id="CHEBI:30616"/>
    </ligand>
</feature>
<dbReference type="PROSITE" id="PS51459">
    <property type="entry name" value="FIDO"/>
    <property type="match status" value="1"/>
</dbReference>
<feature type="region of interest" description="Disordered" evidence="11">
    <location>
        <begin position="20"/>
        <end position="50"/>
    </location>
</feature>
<dbReference type="GO" id="GO:0016020">
    <property type="term" value="C:membrane"/>
    <property type="evidence" value="ECO:0007669"/>
    <property type="project" value="UniProtKB-SubCell"/>
</dbReference>
<accession>A0ABD2HYV1</accession>
<evidence type="ECO:0000256" key="9">
    <source>
        <dbReference type="PIRSR" id="PIRSR640198-1"/>
    </source>
</evidence>
<dbReference type="SUPFAM" id="SSF140931">
    <property type="entry name" value="Fic-like"/>
    <property type="match status" value="1"/>
</dbReference>
<evidence type="ECO:0000256" key="8">
    <source>
        <dbReference type="ARBA" id="ARBA00023136"/>
    </source>
</evidence>
<dbReference type="PANTHER" id="PTHR13504:SF34">
    <property type="entry name" value="PROTEIN ADENYLYLTRANSFERASE FICD"/>
    <property type="match status" value="1"/>
</dbReference>
<reference evidence="13 14" key="1">
    <citation type="submission" date="2024-10" db="EMBL/GenBank/DDBJ databases">
        <authorList>
            <person name="Kim D."/>
        </authorList>
    </citation>
    <scope>NUCLEOTIDE SEQUENCE [LARGE SCALE GENOMIC DNA]</scope>
    <source>
        <strain evidence="13">Taebaek</strain>
    </source>
</reference>
<keyword evidence="5" id="KW-0802">TPR repeat</keyword>
<evidence type="ECO:0000256" key="5">
    <source>
        <dbReference type="ARBA" id="ARBA00022803"/>
    </source>
</evidence>
<dbReference type="InterPro" id="IPR040198">
    <property type="entry name" value="Fido_containing"/>
</dbReference>
<organism evidence="13 14">
    <name type="scientific">Heterodera schachtii</name>
    <name type="common">Sugarbeet cyst nematode worm</name>
    <name type="synonym">Tylenchus schachtii</name>
    <dbReference type="NCBI Taxonomy" id="97005"/>
    <lineage>
        <taxon>Eukaryota</taxon>
        <taxon>Metazoa</taxon>
        <taxon>Ecdysozoa</taxon>
        <taxon>Nematoda</taxon>
        <taxon>Chromadorea</taxon>
        <taxon>Rhabditida</taxon>
        <taxon>Tylenchina</taxon>
        <taxon>Tylenchomorpha</taxon>
        <taxon>Tylenchoidea</taxon>
        <taxon>Heteroderidae</taxon>
        <taxon>Heteroderinae</taxon>
        <taxon>Heterodera</taxon>
    </lineage>
</organism>
<gene>
    <name evidence="13" type="ORF">niasHS_016986</name>
</gene>
<dbReference type="PANTHER" id="PTHR13504">
    <property type="entry name" value="FIDO DOMAIN-CONTAINING PROTEIN DDB_G0283145"/>
    <property type="match status" value="1"/>
</dbReference>
<keyword evidence="3" id="KW-0677">Repeat</keyword>
<feature type="active site" evidence="9">
    <location>
        <position position="152"/>
    </location>
</feature>
<keyword evidence="14" id="KW-1185">Reference proteome</keyword>
<keyword evidence="6 10" id="KW-0067">ATP-binding</keyword>
<dbReference type="InterPro" id="IPR036597">
    <property type="entry name" value="Fido-like_dom_sf"/>
</dbReference>
<dbReference type="Gene3D" id="1.10.3290.10">
    <property type="entry name" value="Fido-like domain"/>
    <property type="match status" value="1"/>
</dbReference>
<evidence type="ECO:0000256" key="3">
    <source>
        <dbReference type="ARBA" id="ARBA00022737"/>
    </source>
</evidence>
<dbReference type="Pfam" id="PF02661">
    <property type="entry name" value="Fic"/>
    <property type="match status" value="1"/>
</dbReference>
<dbReference type="AlphaFoldDB" id="A0ABD2HYV1"/>
<dbReference type="InterPro" id="IPR003812">
    <property type="entry name" value="Fido"/>
</dbReference>
<protein>
    <recommendedName>
        <fullName evidence="12">Fido domain-containing protein</fullName>
    </recommendedName>
</protein>
<evidence type="ECO:0000313" key="13">
    <source>
        <dbReference type="EMBL" id="KAL3070712.1"/>
    </source>
</evidence>
<evidence type="ECO:0000256" key="2">
    <source>
        <dbReference type="ARBA" id="ARBA00022692"/>
    </source>
</evidence>
<evidence type="ECO:0000259" key="12">
    <source>
        <dbReference type="PROSITE" id="PS51459"/>
    </source>
</evidence>
<evidence type="ECO:0000256" key="10">
    <source>
        <dbReference type="PIRSR" id="PIRSR640198-2"/>
    </source>
</evidence>
<dbReference type="Proteomes" id="UP001620645">
    <property type="component" value="Unassembled WGS sequence"/>
</dbReference>
<evidence type="ECO:0000256" key="1">
    <source>
        <dbReference type="ARBA" id="ARBA00004167"/>
    </source>
</evidence>
<name>A0ABD2HYV1_HETSC</name>
<dbReference type="EMBL" id="JBICCN010000409">
    <property type="protein sequence ID" value="KAL3070712.1"/>
    <property type="molecule type" value="Genomic_DNA"/>
</dbReference>
<sequence>MDNSNNNDIIGGGGRLAARERNVALEQDGEAEADAGREADEAEDDDDDGDYSSFAGDKLFLPALWKPIFWARQFTLETFCKLHLEVMGLRNTRAGTLRDCEMTVGNFHPMPPEEVPGAMEQFVAWFNHELASESSSAAEFAARAQHTLVFIHPFFDGNGRTSRLLMNLIMLRRGYHPVILPEKKRDEYYTWLEEASDNNNIEPFIRFISFHQQCAQDLGPAPSLPSSSS</sequence>
<keyword evidence="8" id="KW-0472">Membrane</keyword>
<feature type="domain" description="Fido" evidence="12">
    <location>
        <begin position="74"/>
        <end position="210"/>
    </location>
</feature>
<comment type="subcellular location">
    <subcellularLocation>
        <location evidence="1">Membrane</location>
        <topology evidence="1">Single-pass membrane protein</topology>
    </subcellularLocation>
</comment>
<evidence type="ECO:0000256" key="7">
    <source>
        <dbReference type="ARBA" id="ARBA00022989"/>
    </source>
</evidence>
<evidence type="ECO:0000256" key="11">
    <source>
        <dbReference type="SAM" id="MobiDB-lite"/>
    </source>
</evidence>
<comment type="caution">
    <text evidence="13">The sequence shown here is derived from an EMBL/GenBank/DDBJ whole genome shotgun (WGS) entry which is preliminary data.</text>
</comment>
<dbReference type="GO" id="GO:0005524">
    <property type="term" value="F:ATP binding"/>
    <property type="evidence" value="ECO:0007669"/>
    <property type="project" value="UniProtKB-KW"/>
</dbReference>
<evidence type="ECO:0000313" key="14">
    <source>
        <dbReference type="Proteomes" id="UP001620645"/>
    </source>
</evidence>
<feature type="binding site" evidence="10">
    <location>
        <begin position="188"/>
        <end position="189"/>
    </location>
    <ligand>
        <name>ATP</name>
        <dbReference type="ChEBI" id="CHEBI:30616"/>
    </ligand>
</feature>